<evidence type="ECO:0000259" key="11">
    <source>
        <dbReference type="PROSITE" id="PS50850"/>
    </source>
</evidence>
<feature type="transmembrane region" description="Helical" evidence="10">
    <location>
        <begin position="348"/>
        <end position="368"/>
    </location>
</feature>
<evidence type="ECO:0000313" key="12">
    <source>
        <dbReference type="EMBL" id="THW72931.1"/>
    </source>
</evidence>
<comment type="caution">
    <text evidence="12">The sequence shown here is derived from an EMBL/GenBank/DDBJ whole genome shotgun (WGS) entry which is preliminary data.</text>
</comment>
<keyword evidence="4 10" id="KW-0472">Membrane</keyword>
<sequence>MTTHNAKNAEEGRQPGLSPSSSDESPGIAKQSQKDSFLVTWKGKDDPENPTNWTKRQKWAATFAVASFTFISPVSSSIVAPATQNIFASFGITNFAVSQISYSVFVLGYAFGPLFLSPLSEIYGRSKLLQLANLFYLIFNTVAGFSRNTGELIAFRFLSGLGGSAPLAVGGGVLGDVWLAEERGAALSIYSLGPLIGPAVGPIAGAWIAQCTTWRWTLWAPSIVDVFIQLAALKFLKETFAPCLLRRKATKLRKETGDDRYQTIQEREKLTLPVALKRGFSRPFILIGTQPIVQCLGLYMAYLYGLYCKCNHYRQLLLVLTKAEDLVLGHFSDLWVEEYHESRGISGVNYLSLGLGPIIGAQISALFNDRIYRNLKKKNNGIGRPEFRLPLMFAGSLLVPIGLFWYGWSAQAHTHWIVPNLGILVYSCGGIFGFQCIQTYLVDAYTTYAASAMAAVALGRCILAFIFPLLVKQLYDALGYGWGTSLLAFIALGLGVPFPILLWYKGETLRARSPYAATLD</sequence>
<evidence type="ECO:0000256" key="6">
    <source>
        <dbReference type="ARBA" id="ARBA00053977"/>
    </source>
</evidence>
<comment type="similarity">
    <text evidence="5">Belongs to the major facilitator superfamily. CAR1 family.</text>
</comment>
<feature type="transmembrane region" description="Helical" evidence="10">
    <location>
        <begin position="482"/>
        <end position="504"/>
    </location>
</feature>
<feature type="transmembrane region" description="Helical" evidence="10">
    <location>
        <begin position="389"/>
        <end position="408"/>
    </location>
</feature>
<feature type="compositionally biased region" description="Polar residues" evidence="9">
    <location>
        <begin position="17"/>
        <end position="35"/>
    </location>
</feature>
<dbReference type="GO" id="GO:0016020">
    <property type="term" value="C:membrane"/>
    <property type="evidence" value="ECO:0007669"/>
    <property type="project" value="UniProtKB-SubCell"/>
</dbReference>
<evidence type="ECO:0000256" key="1">
    <source>
        <dbReference type="ARBA" id="ARBA00004141"/>
    </source>
</evidence>
<feature type="transmembrane region" description="Helical" evidence="10">
    <location>
        <begin position="284"/>
        <end position="307"/>
    </location>
</feature>
<protein>
    <recommendedName>
        <fullName evidence="7">Cercosporin MFS transporter CTB4</fullName>
    </recommendedName>
    <alternativeName>
        <fullName evidence="8">Cercosporin toxin biosynthesis cluster protein 4</fullName>
    </alternativeName>
</protein>
<feature type="transmembrane region" description="Helical" evidence="10">
    <location>
        <begin position="128"/>
        <end position="146"/>
    </location>
</feature>
<dbReference type="PROSITE" id="PS50850">
    <property type="entry name" value="MFS"/>
    <property type="match status" value="1"/>
</dbReference>
<dbReference type="SUPFAM" id="SSF103473">
    <property type="entry name" value="MFS general substrate transporter"/>
    <property type="match status" value="1"/>
</dbReference>
<evidence type="ECO:0000313" key="13">
    <source>
        <dbReference type="Proteomes" id="UP000308802"/>
    </source>
</evidence>
<feature type="domain" description="Major facilitator superfamily (MFS) profile" evidence="11">
    <location>
        <begin position="61"/>
        <end position="509"/>
    </location>
</feature>
<dbReference type="InterPro" id="IPR020846">
    <property type="entry name" value="MFS_dom"/>
</dbReference>
<proteinExistence type="inferred from homology"/>
<evidence type="ECO:0000256" key="8">
    <source>
        <dbReference type="ARBA" id="ARBA00077167"/>
    </source>
</evidence>
<dbReference type="InterPro" id="IPR036259">
    <property type="entry name" value="MFS_trans_sf"/>
</dbReference>
<dbReference type="Gene3D" id="1.20.1250.20">
    <property type="entry name" value="MFS general substrate transporter like domains"/>
    <property type="match status" value="1"/>
</dbReference>
<feature type="transmembrane region" description="Helical" evidence="10">
    <location>
        <begin position="414"/>
        <end position="434"/>
    </location>
</feature>
<dbReference type="GO" id="GO:0022857">
    <property type="term" value="F:transmembrane transporter activity"/>
    <property type="evidence" value="ECO:0007669"/>
    <property type="project" value="InterPro"/>
</dbReference>
<feature type="transmembrane region" description="Helical" evidence="10">
    <location>
        <begin position="59"/>
        <end position="80"/>
    </location>
</feature>
<evidence type="ECO:0000256" key="10">
    <source>
        <dbReference type="SAM" id="Phobius"/>
    </source>
</evidence>
<evidence type="ECO:0000256" key="4">
    <source>
        <dbReference type="ARBA" id="ARBA00023136"/>
    </source>
</evidence>
<dbReference type="Proteomes" id="UP000308802">
    <property type="component" value="Unassembled WGS sequence"/>
</dbReference>
<feature type="transmembrane region" description="Helical" evidence="10">
    <location>
        <begin position="187"/>
        <end position="210"/>
    </location>
</feature>
<comment type="subcellular location">
    <subcellularLocation>
        <location evidence="1">Membrane</location>
        <topology evidence="1">Multi-pass membrane protein</topology>
    </subcellularLocation>
</comment>
<comment type="function">
    <text evidence="6">MFS transporter; part of the gene cluster that mediates the biosynthesis of cercosporin, a light-activated, non-host-selective toxin. The perylenequinone chromophore of cercosporin absorbs light energy to attain an electronically-activated triplet state and produces active oxygen species such as the hydroxyl radical, superoxide, hydrogen peroxide or singlet oxygen upon reaction with oxygen molecules. These reactive oxygen species cause damage to various cellular components including lipids, proteins and nucleic acids. Responsible for secretion and accumulation of cercosporin, but does not play any roles in self-protection against the toxicity of cercosporin.</text>
</comment>
<feature type="transmembrane region" description="Helical" evidence="10">
    <location>
        <begin position="446"/>
        <end position="470"/>
    </location>
</feature>
<organism evidence="12 13">
    <name type="scientific">Aureobasidium pullulans</name>
    <name type="common">Black yeast</name>
    <name type="synonym">Pullularia pullulans</name>
    <dbReference type="NCBI Taxonomy" id="5580"/>
    <lineage>
        <taxon>Eukaryota</taxon>
        <taxon>Fungi</taxon>
        <taxon>Dikarya</taxon>
        <taxon>Ascomycota</taxon>
        <taxon>Pezizomycotina</taxon>
        <taxon>Dothideomycetes</taxon>
        <taxon>Dothideomycetidae</taxon>
        <taxon>Dothideales</taxon>
        <taxon>Saccotheciaceae</taxon>
        <taxon>Aureobasidium</taxon>
    </lineage>
</organism>
<dbReference type="AlphaFoldDB" id="A0A4S9A213"/>
<feature type="region of interest" description="Disordered" evidence="9">
    <location>
        <begin position="1"/>
        <end position="53"/>
    </location>
</feature>
<reference evidence="12 13" key="1">
    <citation type="submission" date="2018-10" db="EMBL/GenBank/DDBJ databases">
        <title>Fifty Aureobasidium pullulans genomes reveal a recombining polyextremotolerant generalist.</title>
        <authorList>
            <person name="Gostincar C."/>
            <person name="Turk M."/>
            <person name="Zajc J."/>
            <person name="Gunde-Cimerman N."/>
        </authorList>
    </citation>
    <scope>NUCLEOTIDE SEQUENCE [LARGE SCALE GENOMIC DNA]</scope>
    <source>
        <strain evidence="12 13">EXF-10659</strain>
    </source>
</reference>
<evidence type="ECO:0000256" key="9">
    <source>
        <dbReference type="SAM" id="MobiDB-lite"/>
    </source>
</evidence>
<name>A0A4S9A213_AURPU</name>
<accession>A0A4S9A213</accession>
<evidence type="ECO:0000256" key="5">
    <source>
        <dbReference type="ARBA" id="ARBA00038347"/>
    </source>
</evidence>
<feature type="transmembrane region" description="Helical" evidence="10">
    <location>
        <begin position="152"/>
        <end position="175"/>
    </location>
</feature>
<dbReference type="FunFam" id="1.20.1250.20:FF:000011">
    <property type="entry name" value="MFS multidrug transporter, putative"/>
    <property type="match status" value="1"/>
</dbReference>
<evidence type="ECO:0000256" key="3">
    <source>
        <dbReference type="ARBA" id="ARBA00022989"/>
    </source>
</evidence>
<dbReference type="PANTHER" id="PTHR23502">
    <property type="entry name" value="MAJOR FACILITATOR SUPERFAMILY"/>
    <property type="match status" value="1"/>
</dbReference>
<dbReference type="EMBL" id="QZAO01000199">
    <property type="protein sequence ID" value="THW72931.1"/>
    <property type="molecule type" value="Genomic_DNA"/>
</dbReference>
<keyword evidence="3 10" id="KW-1133">Transmembrane helix</keyword>
<gene>
    <name evidence="12" type="ORF">D6D19_06084</name>
</gene>
<evidence type="ECO:0000256" key="2">
    <source>
        <dbReference type="ARBA" id="ARBA00022692"/>
    </source>
</evidence>
<dbReference type="CDD" id="cd17323">
    <property type="entry name" value="MFS_Tpo1_MDR_like"/>
    <property type="match status" value="1"/>
</dbReference>
<evidence type="ECO:0000256" key="7">
    <source>
        <dbReference type="ARBA" id="ARBA00069139"/>
    </source>
</evidence>
<dbReference type="Pfam" id="PF07690">
    <property type="entry name" value="MFS_1"/>
    <property type="match status" value="1"/>
</dbReference>
<feature type="transmembrane region" description="Helical" evidence="10">
    <location>
        <begin position="86"/>
        <end position="116"/>
    </location>
</feature>
<dbReference type="InterPro" id="IPR011701">
    <property type="entry name" value="MFS"/>
</dbReference>
<keyword evidence="2 10" id="KW-0812">Transmembrane</keyword>
<dbReference type="PANTHER" id="PTHR23502:SF60">
    <property type="entry name" value="MAJOR FACILITATOR SUPERFAMILY (MFS) PROFILE DOMAIN-CONTAINING PROTEIN-RELATED"/>
    <property type="match status" value="1"/>
</dbReference>